<organism evidence="8 9">
    <name type="scientific">Saprolegnia diclina (strain VS20)</name>
    <dbReference type="NCBI Taxonomy" id="1156394"/>
    <lineage>
        <taxon>Eukaryota</taxon>
        <taxon>Sar</taxon>
        <taxon>Stramenopiles</taxon>
        <taxon>Oomycota</taxon>
        <taxon>Saprolegniomycetes</taxon>
        <taxon>Saprolegniales</taxon>
        <taxon>Saprolegniaceae</taxon>
        <taxon>Saprolegnia</taxon>
    </lineage>
</organism>
<evidence type="ECO:0000313" key="9">
    <source>
        <dbReference type="Proteomes" id="UP000030762"/>
    </source>
</evidence>
<dbReference type="InterPro" id="IPR013083">
    <property type="entry name" value="Znf_RING/FYVE/PHD"/>
</dbReference>
<dbReference type="CDD" id="cd00065">
    <property type="entry name" value="FYVE_like_SF"/>
    <property type="match status" value="1"/>
</dbReference>
<feature type="region of interest" description="Disordered" evidence="5">
    <location>
        <begin position="1"/>
        <end position="27"/>
    </location>
</feature>
<evidence type="ECO:0000313" key="8">
    <source>
        <dbReference type="EMBL" id="EQC39961.1"/>
    </source>
</evidence>
<sequence length="410" mass="44492">MTASQRRLSRMSITIPPPVLSPTRDSELSTRFSSGRLSTLSAKDASDDDVAKACATCHEKFTVFRHRYACHYCSLVVCRKCSIALRDVGADAVLLPTPTISEADDDRHHSAPNVLSPPMSPHSASDTSHDSALLSMSSRYSTSSNPSPSGHHRLRERCCKGCSVFTSTSKPSKECQLCHDPLTLLKKKTKCAICQRFACKKCGDDVDPTAYDLTPDDLPPSSTASTKKSKKATKAEPITAWVCTECTSGHNAAKERRLAHCHVCKSKFHHFQRKCTCHACKQLMCLQCSFVLDGPLAPAPEATGSILHDVRECKPCHEKALGIKHAAMARSVPTSSSALGVSLQSAFEFTKAARSSALGGTLHTFERNCAIVLMLIGSVTVVLALLVAYYVCFAAVVPEEWVLSHYAHEP</sequence>
<feature type="transmembrane region" description="Helical" evidence="6">
    <location>
        <begin position="371"/>
        <end position="396"/>
    </location>
</feature>
<keyword evidence="6" id="KW-1133">Transmembrane helix</keyword>
<feature type="domain" description="FYVE-type" evidence="7">
    <location>
        <begin position="169"/>
        <end position="251"/>
    </location>
</feature>
<name>T0QZ59_SAPDV</name>
<dbReference type="InterPro" id="IPR011011">
    <property type="entry name" value="Znf_FYVE_PHD"/>
</dbReference>
<dbReference type="PANTHER" id="PTHR43102">
    <property type="entry name" value="SLR1143 PROTEIN"/>
    <property type="match status" value="1"/>
</dbReference>
<evidence type="ECO:0000256" key="1">
    <source>
        <dbReference type="ARBA" id="ARBA00022723"/>
    </source>
</evidence>
<proteinExistence type="predicted"/>
<keyword evidence="6" id="KW-0472">Membrane</keyword>
<dbReference type="PROSITE" id="PS50178">
    <property type="entry name" value="ZF_FYVE"/>
    <property type="match status" value="1"/>
</dbReference>
<gene>
    <name evidence="8" type="ORF">SDRG_02617</name>
</gene>
<dbReference type="AlphaFoldDB" id="T0QZ59"/>
<evidence type="ECO:0000259" key="7">
    <source>
        <dbReference type="PROSITE" id="PS50178"/>
    </source>
</evidence>
<evidence type="ECO:0000256" key="6">
    <source>
        <dbReference type="SAM" id="Phobius"/>
    </source>
</evidence>
<dbReference type="SUPFAM" id="SSF57903">
    <property type="entry name" value="FYVE/PHD zinc finger"/>
    <property type="match status" value="3"/>
</dbReference>
<reference evidence="8 9" key="1">
    <citation type="submission" date="2012-04" db="EMBL/GenBank/DDBJ databases">
        <title>The Genome Sequence of Saprolegnia declina VS20.</title>
        <authorList>
            <consortium name="The Broad Institute Genome Sequencing Platform"/>
            <person name="Russ C."/>
            <person name="Nusbaum C."/>
            <person name="Tyler B."/>
            <person name="van West P."/>
            <person name="Dieguez-Uribeondo J."/>
            <person name="de Bruijn I."/>
            <person name="Tripathy S."/>
            <person name="Jiang R."/>
            <person name="Young S.K."/>
            <person name="Zeng Q."/>
            <person name="Gargeya S."/>
            <person name="Fitzgerald M."/>
            <person name="Haas B."/>
            <person name="Abouelleil A."/>
            <person name="Alvarado L."/>
            <person name="Arachchi H.M."/>
            <person name="Berlin A."/>
            <person name="Chapman S.B."/>
            <person name="Goldberg J."/>
            <person name="Griggs A."/>
            <person name="Gujja S."/>
            <person name="Hansen M."/>
            <person name="Howarth C."/>
            <person name="Imamovic A."/>
            <person name="Larimer J."/>
            <person name="McCowen C."/>
            <person name="Montmayeur A."/>
            <person name="Murphy C."/>
            <person name="Neiman D."/>
            <person name="Pearson M."/>
            <person name="Priest M."/>
            <person name="Roberts A."/>
            <person name="Saif S."/>
            <person name="Shea T."/>
            <person name="Sisk P."/>
            <person name="Sykes S."/>
            <person name="Wortman J."/>
            <person name="Nusbaum C."/>
            <person name="Birren B."/>
        </authorList>
    </citation>
    <scope>NUCLEOTIDE SEQUENCE [LARGE SCALE GENOMIC DNA]</scope>
    <source>
        <strain evidence="8 9">VS20</strain>
    </source>
</reference>
<dbReference type="GO" id="GO:0008270">
    <property type="term" value="F:zinc ion binding"/>
    <property type="evidence" value="ECO:0007669"/>
    <property type="project" value="UniProtKB-KW"/>
</dbReference>
<evidence type="ECO:0000256" key="5">
    <source>
        <dbReference type="SAM" id="MobiDB-lite"/>
    </source>
</evidence>
<dbReference type="InParanoid" id="T0QZ59"/>
<dbReference type="Gene3D" id="3.30.40.10">
    <property type="entry name" value="Zinc/RING finger domain, C3HC4 (zinc finger)"/>
    <property type="match status" value="3"/>
</dbReference>
<dbReference type="OrthoDB" id="70643at2759"/>
<keyword evidence="6" id="KW-0812">Transmembrane</keyword>
<feature type="region of interest" description="Disordered" evidence="5">
    <location>
        <begin position="100"/>
        <end position="131"/>
    </location>
</feature>
<keyword evidence="3" id="KW-0862">Zinc</keyword>
<dbReference type="InterPro" id="IPR017455">
    <property type="entry name" value="Znf_FYVE-rel"/>
</dbReference>
<evidence type="ECO:0000256" key="3">
    <source>
        <dbReference type="ARBA" id="ARBA00022833"/>
    </source>
</evidence>
<dbReference type="STRING" id="1156394.T0QZ59"/>
<keyword evidence="1" id="KW-0479">Metal-binding</keyword>
<protein>
    <recommendedName>
        <fullName evidence="7">FYVE-type domain-containing protein</fullName>
    </recommendedName>
</protein>
<dbReference type="OMA" id="RMSITIP"/>
<evidence type="ECO:0000256" key="2">
    <source>
        <dbReference type="ARBA" id="ARBA00022771"/>
    </source>
</evidence>
<dbReference type="RefSeq" id="XP_008606435.1">
    <property type="nucleotide sequence ID" value="XM_008608213.1"/>
</dbReference>
<dbReference type="PANTHER" id="PTHR43102:SF2">
    <property type="entry name" value="GAF DOMAIN-CONTAINING PROTEIN"/>
    <property type="match status" value="1"/>
</dbReference>
<dbReference type="GeneID" id="19943344"/>
<accession>T0QZ59</accession>
<dbReference type="VEuPathDB" id="FungiDB:SDRG_02617"/>
<keyword evidence="9" id="KW-1185">Reference proteome</keyword>
<keyword evidence="2 4" id="KW-0863">Zinc-finger</keyword>
<evidence type="ECO:0000256" key="4">
    <source>
        <dbReference type="PROSITE-ProRule" id="PRU00091"/>
    </source>
</evidence>
<dbReference type="EMBL" id="JH767137">
    <property type="protein sequence ID" value="EQC39961.1"/>
    <property type="molecule type" value="Genomic_DNA"/>
</dbReference>
<dbReference type="Proteomes" id="UP000030762">
    <property type="component" value="Unassembled WGS sequence"/>
</dbReference>